<proteinExistence type="predicted"/>
<keyword evidence="1" id="KW-0479">Metal-binding</keyword>
<feature type="region of interest" description="Disordered" evidence="5">
    <location>
        <begin position="1"/>
        <end position="39"/>
    </location>
</feature>
<evidence type="ECO:0000259" key="7">
    <source>
        <dbReference type="PROSITE" id="PS50089"/>
    </source>
</evidence>
<dbReference type="PANTHER" id="PTHR46858">
    <property type="entry name" value="OS05G0521000 PROTEIN"/>
    <property type="match status" value="1"/>
</dbReference>
<dbReference type="Pfam" id="PF13920">
    <property type="entry name" value="zf-C3HC4_3"/>
    <property type="match status" value="1"/>
</dbReference>
<dbReference type="GO" id="GO:0008270">
    <property type="term" value="F:zinc ion binding"/>
    <property type="evidence" value="ECO:0007669"/>
    <property type="project" value="UniProtKB-KW"/>
</dbReference>
<feature type="compositionally biased region" description="Pro residues" evidence="5">
    <location>
        <begin position="28"/>
        <end position="37"/>
    </location>
</feature>
<dbReference type="SUPFAM" id="SSF57850">
    <property type="entry name" value="RING/U-box"/>
    <property type="match status" value="1"/>
</dbReference>
<dbReference type="AlphaFoldDB" id="A0A8D7F792"/>
<keyword evidence="2 4" id="KW-0863">Zinc-finger</keyword>
<evidence type="ECO:0000256" key="6">
    <source>
        <dbReference type="SAM" id="Phobius"/>
    </source>
</evidence>
<feature type="transmembrane region" description="Helical" evidence="6">
    <location>
        <begin position="319"/>
        <end position="340"/>
    </location>
</feature>
<keyword evidence="6" id="KW-0472">Membrane</keyword>
<keyword evidence="6" id="KW-1133">Transmembrane helix</keyword>
<evidence type="ECO:0000313" key="8">
    <source>
        <dbReference type="EMBL" id="CAG1844481.1"/>
    </source>
</evidence>
<dbReference type="PROSITE" id="PS50089">
    <property type="entry name" value="ZF_RING_2"/>
    <property type="match status" value="1"/>
</dbReference>
<dbReference type="EMBL" id="HG996469">
    <property type="protein sequence ID" value="CAG1844481.1"/>
    <property type="molecule type" value="Genomic_DNA"/>
</dbReference>
<name>A0A8D7F792_MUSAM</name>
<dbReference type="InterPro" id="IPR032010">
    <property type="entry name" value="APD1-4_M"/>
</dbReference>
<feature type="compositionally biased region" description="Low complexity" evidence="5">
    <location>
        <begin position="1"/>
        <end position="27"/>
    </location>
</feature>
<organism evidence="8">
    <name type="scientific">Musa acuminata subsp. malaccensis</name>
    <name type="common">Wild banana</name>
    <name type="synonym">Musa malaccensis</name>
    <dbReference type="NCBI Taxonomy" id="214687"/>
    <lineage>
        <taxon>Eukaryota</taxon>
        <taxon>Viridiplantae</taxon>
        <taxon>Streptophyta</taxon>
        <taxon>Embryophyta</taxon>
        <taxon>Tracheophyta</taxon>
        <taxon>Spermatophyta</taxon>
        <taxon>Magnoliopsida</taxon>
        <taxon>Liliopsida</taxon>
        <taxon>Zingiberales</taxon>
        <taxon>Musaceae</taxon>
        <taxon>Musa</taxon>
    </lineage>
</organism>
<evidence type="ECO:0000256" key="5">
    <source>
        <dbReference type="SAM" id="MobiDB-lite"/>
    </source>
</evidence>
<dbReference type="InterPro" id="IPR001841">
    <property type="entry name" value="Znf_RING"/>
</dbReference>
<evidence type="ECO:0000256" key="2">
    <source>
        <dbReference type="ARBA" id="ARBA00022771"/>
    </source>
</evidence>
<dbReference type="InterPro" id="IPR013083">
    <property type="entry name" value="Znf_RING/FYVE/PHD"/>
</dbReference>
<dbReference type="PANTHER" id="PTHR46858:SF5">
    <property type="entry name" value="E3 UBIQUITIN-PROTEIN LIGASE APD1-RELATED"/>
    <property type="match status" value="1"/>
</dbReference>
<dbReference type="Gene3D" id="3.30.40.10">
    <property type="entry name" value="Zinc/RING finger domain, C3HC4 (zinc finger)"/>
    <property type="match status" value="1"/>
</dbReference>
<feature type="transmembrane region" description="Helical" evidence="6">
    <location>
        <begin position="64"/>
        <end position="90"/>
    </location>
</feature>
<keyword evidence="3" id="KW-0862">Zinc</keyword>
<evidence type="ECO:0000256" key="1">
    <source>
        <dbReference type="ARBA" id="ARBA00022723"/>
    </source>
</evidence>
<sequence length="464" mass="52118">MDAPTLLLLPPSSSPSLRPLSPSSSSQPSPPPPPPRRPSISYRIGISITDASSRQARDDAWSCLVILLTFWFFASMTLILGFYGSSNLVLGPNSSRILRANSWFVQDIQVKAEEGLRLFPTLYGFLEPPPLDVLTTWSENRNVSMPSNFHQARLDGCFFRLIIAFHMLEWIYYLNEGAQVEITYSVKSHGTYPLILVIAQGKDDLVQWIERPSHPNITLSWSLIHGNGKIQQTIDKPSDYYIAVGNLNNIEIQVQLTFRIQAVLYNTTGAYYKCSLHQRFCALKLSLQRANVAILTTPAPDPTMQISEWYVKLSYGPRWITYFAGSGLMTLMIFMAFQIFSSLRCDTQENTTHQTAEVTTERRPLLANKDDDSQSLGSSYESVSHDEEDIEEQPATGPELLKDGEINNSQELCAICCDAPRDCFFLPCGHCAMCFTCGTRILGEAGICPICRRKMKKVRKIFAV</sequence>
<feature type="region of interest" description="Disordered" evidence="5">
    <location>
        <begin position="354"/>
        <end position="401"/>
    </location>
</feature>
<keyword evidence="6" id="KW-0812">Transmembrane</keyword>
<dbReference type="InterPro" id="IPR032008">
    <property type="entry name" value="APD1-4_N"/>
</dbReference>
<reference evidence="8" key="1">
    <citation type="submission" date="2021-03" db="EMBL/GenBank/DDBJ databases">
        <authorList>
            <consortium name="Genoscope - CEA"/>
            <person name="William W."/>
        </authorList>
    </citation>
    <scope>NUCLEOTIDE SEQUENCE</scope>
    <source>
        <strain evidence="8">Doubled-haploid Pahang</strain>
    </source>
</reference>
<feature type="compositionally biased region" description="Basic and acidic residues" evidence="5">
    <location>
        <begin position="359"/>
        <end position="372"/>
    </location>
</feature>
<feature type="domain" description="RING-type" evidence="7">
    <location>
        <begin position="413"/>
        <end position="452"/>
    </location>
</feature>
<evidence type="ECO:0000256" key="3">
    <source>
        <dbReference type="ARBA" id="ARBA00022833"/>
    </source>
</evidence>
<evidence type="ECO:0000256" key="4">
    <source>
        <dbReference type="PROSITE-ProRule" id="PRU00175"/>
    </source>
</evidence>
<accession>A0A8D7F792</accession>
<gene>
    <name evidence="8" type="ORF">GSMUA_142760.1</name>
</gene>
<dbReference type="Pfam" id="PF16040">
    <property type="entry name" value="APD1-4_N"/>
    <property type="match status" value="1"/>
</dbReference>
<dbReference type="Pfam" id="PF16041">
    <property type="entry name" value="APD1-4_M"/>
    <property type="match status" value="1"/>
</dbReference>
<protein>
    <submittedName>
        <fullName evidence="8">(wild Malaysian banana) hypothetical protein</fullName>
    </submittedName>
</protein>